<evidence type="ECO:0000256" key="1">
    <source>
        <dbReference type="ARBA" id="ARBA00022884"/>
    </source>
</evidence>
<keyword evidence="6" id="KW-1185">Reference proteome</keyword>
<evidence type="ECO:0000256" key="2">
    <source>
        <dbReference type="PROSITE-ProRule" id="PRU00176"/>
    </source>
</evidence>
<accession>A0AAW0W8V1</accession>
<protein>
    <recommendedName>
        <fullName evidence="4">RRM domain-containing protein</fullName>
    </recommendedName>
</protein>
<dbReference type="InterPro" id="IPR000504">
    <property type="entry name" value="RRM_dom"/>
</dbReference>
<evidence type="ECO:0000313" key="6">
    <source>
        <dbReference type="Proteomes" id="UP001445076"/>
    </source>
</evidence>
<sequence length="144" mass="15725">MTENEIREIFQPHGEIKALRLVTFRNGHSKGTCYIDYHDATTAEKVQKAMNGIEVGGKTISVLISDPSVKKNPSNQEKMLDEGILGGGNKGKKAFGSRGKGMFSLMPRALLRAHTAAGSSETPATETSETKLSNEDFRNMLLKK</sequence>
<feature type="domain" description="RRM" evidence="4">
    <location>
        <begin position="1"/>
        <end position="67"/>
    </location>
</feature>
<dbReference type="Pfam" id="PF05391">
    <property type="entry name" value="Lsm_interact"/>
    <property type="match status" value="1"/>
</dbReference>
<dbReference type="Pfam" id="PF00076">
    <property type="entry name" value="RRM_1"/>
    <property type="match status" value="1"/>
</dbReference>
<keyword evidence="1 2" id="KW-0694">RNA-binding</keyword>
<dbReference type="Gene3D" id="3.30.70.330">
    <property type="match status" value="1"/>
</dbReference>
<proteinExistence type="predicted"/>
<gene>
    <name evidence="5" type="ORF">OTU49_010418</name>
</gene>
<dbReference type="InterPro" id="IPR008669">
    <property type="entry name" value="LSM_interact"/>
</dbReference>
<dbReference type="SUPFAM" id="SSF54928">
    <property type="entry name" value="RNA-binding domain, RBD"/>
    <property type="match status" value="1"/>
</dbReference>
<dbReference type="GO" id="GO:0000398">
    <property type="term" value="P:mRNA splicing, via spliceosome"/>
    <property type="evidence" value="ECO:0007669"/>
    <property type="project" value="TreeGrafter"/>
</dbReference>
<dbReference type="PANTHER" id="PTHR15481:SF0">
    <property type="entry name" value="LD23870P-RELATED"/>
    <property type="match status" value="1"/>
</dbReference>
<evidence type="ECO:0000256" key="3">
    <source>
        <dbReference type="SAM" id="MobiDB-lite"/>
    </source>
</evidence>
<evidence type="ECO:0000259" key="4">
    <source>
        <dbReference type="PROSITE" id="PS50102"/>
    </source>
</evidence>
<dbReference type="PROSITE" id="PS50102">
    <property type="entry name" value="RRM"/>
    <property type="match status" value="1"/>
</dbReference>
<organism evidence="5 6">
    <name type="scientific">Cherax quadricarinatus</name>
    <name type="common">Australian red claw crayfish</name>
    <dbReference type="NCBI Taxonomy" id="27406"/>
    <lineage>
        <taxon>Eukaryota</taxon>
        <taxon>Metazoa</taxon>
        <taxon>Ecdysozoa</taxon>
        <taxon>Arthropoda</taxon>
        <taxon>Crustacea</taxon>
        <taxon>Multicrustacea</taxon>
        <taxon>Malacostraca</taxon>
        <taxon>Eumalacostraca</taxon>
        <taxon>Eucarida</taxon>
        <taxon>Decapoda</taxon>
        <taxon>Pleocyemata</taxon>
        <taxon>Astacidea</taxon>
        <taxon>Parastacoidea</taxon>
        <taxon>Parastacidae</taxon>
        <taxon>Cherax</taxon>
    </lineage>
</organism>
<dbReference type="EMBL" id="JARKIK010000080">
    <property type="protein sequence ID" value="KAK8726202.1"/>
    <property type="molecule type" value="Genomic_DNA"/>
</dbReference>
<dbReference type="PANTHER" id="PTHR15481">
    <property type="entry name" value="RIBONUCLEIC ACID BINDING PROTEIN S1"/>
    <property type="match status" value="1"/>
</dbReference>
<dbReference type="InterPro" id="IPR012677">
    <property type="entry name" value="Nucleotide-bd_a/b_plait_sf"/>
</dbReference>
<dbReference type="GO" id="GO:0005654">
    <property type="term" value="C:nucleoplasm"/>
    <property type="evidence" value="ECO:0007669"/>
    <property type="project" value="TreeGrafter"/>
</dbReference>
<dbReference type="GO" id="GO:0003723">
    <property type="term" value="F:RNA binding"/>
    <property type="evidence" value="ECO:0007669"/>
    <property type="project" value="UniProtKB-UniRule"/>
</dbReference>
<feature type="compositionally biased region" description="Basic and acidic residues" evidence="3">
    <location>
        <begin position="128"/>
        <end position="138"/>
    </location>
</feature>
<dbReference type="SMART" id="SM00360">
    <property type="entry name" value="RRM"/>
    <property type="match status" value="1"/>
</dbReference>
<comment type="caution">
    <text evidence="5">The sequence shown here is derived from an EMBL/GenBank/DDBJ whole genome shotgun (WGS) entry which is preliminary data.</text>
</comment>
<dbReference type="GO" id="GO:0005737">
    <property type="term" value="C:cytoplasm"/>
    <property type="evidence" value="ECO:0007669"/>
    <property type="project" value="TreeGrafter"/>
</dbReference>
<name>A0AAW0W8V1_CHEQU</name>
<dbReference type="GO" id="GO:0061574">
    <property type="term" value="C:ASAP complex"/>
    <property type="evidence" value="ECO:0007669"/>
    <property type="project" value="TreeGrafter"/>
</dbReference>
<feature type="region of interest" description="Disordered" evidence="3">
    <location>
        <begin position="114"/>
        <end position="144"/>
    </location>
</feature>
<evidence type="ECO:0000313" key="5">
    <source>
        <dbReference type="EMBL" id="KAK8726202.1"/>
    </source>
</evidence>
<dbReference type="AlphaFoldDB" id="A0AAW0W8V1"/>
<feature type="compositionally biased region" description="Low complexity" evidence="3">
    <location>
        <begin position="115"/>
        <end position="127"/>
    </location>
</feature>
<reference evidence="5 6" key="1">
    <citation type="journal article" date="2024" name="BMC Genomics">
        <title>Genome assembly of redclaw crayfish (Cherax quadricarinatus) provides insights into its immune adaptation and hypoxia tolerance.</title>
        <authorList>
            <person name="Liu Z."/>
            <person name="Zheng J."/>
            <person name="Li H."/>
            <person name="Fang K."/>
            <person name="Wang S."/>
            <person name="He J."/>
            <person name="Zhou D."/>
            <person name="Weng S."/>
            <person name="Chi M."/>
            <person name="Gu Z."/>
            <person name="He J."/>
            <person name="Li F."/>
            <person name="Wang M."/>
        </authorList>
    </citation>
    <scope>NUCLEOTIDE SEQUENCE [LARGE SCALE GENOMIC DNA]</scope>
    <source>
        <strain evidence="5">ZL_2023a</strain>
    </source>
</reference>
<dbReference type="InterPro" id="IPR035979">
    <property type="entry name" value="RBD_domain_sf"/>
</dbReference>
<feature type="region of interest" description="Disordered" evidence="3">
    <location>
        <begin position="67"/>
        <end position="98"/>
    </location>
</feature>
<dbReference type="Proteomes" id="UP001445076">
    <property type="component" value="Unassembled WGS sequence"/>
</dbReference>